<name>A0A652YIE6_NOCGL</name>
<proteinExistence type="predicted"/>
<protein>
    <submittedName>
        <fullName evidence="1">Uncharacterized protein</fullName>
    </submittedName>
</protein>
<sequence>MATFVSNLGITVADCRRIIADPILDGSSFMLDIDGGIQSLVISSLLRSRDELTVQCEGRFCFVTLHLPDDVDAVAQATILYKRRP</sequence>
<comment type="caution">
    <text evidence="1">The sequence shown here is derived from an EMBL/GenBank/DDBJ whole genome shotgun (WGS) entry which is preliminary data.</text>
</comment>
<reference evidence="1" key="1">
    <citation type="submission" date="2019-07" db="EMBL/GenBank/DDBJ databases">
        <title>Genomic Encyclopedia of Type Strains, Phase IV (KMG-IV): sequencing the most valuable type-strain genomes for metagenomic binning, comparative biology and taxonomic classification.</title>
        <authorList>
            <person name="Goeker M."/>
        </authorList>
    </citation>
    <scope>NUCLEOTIDE SEQUENCE</scope>
    <source>
        <strain evidence="1">DSM 44596</strain>
    </source>
</reference>
<dbReference type="EMBL" id="VNIQ01000010">
    <property type="protein sequence ID" value="TYQ00910.1"/>
    <property type="molecule type" value="Genomic_DNA"/>
</dbReference>
<accession>A0A652YIE6</accession>
<evidence type="ECO:0000313" key="1">
    <source>
        <dbReference type="EMBL" id="TYQ00910.1"/>
    </source>
</evidence>
<dbReference type="AlphaFoldDB" id="A0A652YIE6"/>
<gene>
    <name evidence="1" type="ORF">FNL38_11034</name>
</gene>
<organism evidence="1">
    <name type="scientific">Nocardia globerula</name>
    <dbReference type="NCBI Taxonomy" id="1818"/>
    <lineage>
        <taxon>Bacteria</taxon>
        <taxon>Bacillati</taxon>
        <taxon>Actinomycetota</taxon>
        <taxon>Actinomycetes</taxon>
        <taxon>Mycobacteriales</taxon>
        <taxon>Nocardiaceae</taxon>
        <taxon>Nocardia</taxon>
    </lineage>
</organism>